<dbReference type="HAMAP" id="MF_00218">
    <property type="entry name" value="URO_D"/>
    <property type="match status" value="1"/>
</dbReference>
<dbReference type="InterPro" id="IPR006361">
    <property type="entry name" value="Uroporphyrinogen_deCO2ase_HemE"/>
</dbReference>
<feature type="binding site" evidence="7">
    <location>
        <position position="206"/>
    </location>
    <ligand>
        <name>substrate</name>
    </ligand>
</feature>
<evidence type="ECO:0000313" key="12">
    <source>
        <dbReference type="Proteomes" id="UP001055286"/>
    </source>
</evidence>
<evidence type="ECO:0000256" key="5">
    <source>
        <dbReference type="ARBA" id="ARBA00023239"/>
    </source>
</evidence>
<dbReference type="InterPro" id="IPR000257">
    <property type="entry name" value="Uroporphyrinogen_deCOase"/>
</dbReference>
<organism evidence="11 12">
    <name type="scientific">Methylobacterium frigidaeris</name>
    <dbReference type="NCBI Taxonomy" id="2038277"/>
    <lineage>
        <taxon>Bacteria</taxon>
        <taxon>Pseudomonadati</taxon>
        <taxon>Pseudomonadota</taxon>
        <taxon>Alphaproteobacteria</taxon>
        <taxon>Hyphomicrobiales</taxon>
        <taxon>Methylobacteriaceae</taxon>
        <taxon>Methylobacterium</taxon>
    </lineage>
</organism>
<comment type="subcellular location">
    <subcellularLocation>
        <location evidence="7">Cytoplasm</location>
    </subcellularLocation>
</comment>
<dbReference type="GO" id="GO:0004853">
    <property type="term" value="F:uroporphyrinogen decarboxylase activity"/>
    <property type="evidence" value="ECO:0007669"/>
    <property type="project" value="UniProtKB-UniRule"/>
</dbReference>
<sequence length="405" mass="42752">MGTAIAGGRDHAPGWRGEAVLGIGKRATGVAQASRFSVFEGESMGGTAGAGREGAERPLLRVLNGEALSPPPAWMMRQAGRYLPEYRAVRAEAGSFLDLCYNPDFATEVTLQPIRRFGFEAAILFSDILVVPHALGQDVRFVEGEGPRLDPLAGRPEFDALIEAGDPRVMRHLNPVFETVGRLRAELPPETTLLGFCGAPWTVASYMIGGRGTPDLAPARALAARDPALLDALIDRLVAVSTEYLVRQFEAGADAVQIFESHAGSLPDVPGGEAGDALARWSFQPIARMVSGIRARVPGARIIVFARGSGLEGHARVAEETGADAVGVDWAVDLGALRARLPASVITQGNLHPETLIGGGEALDAAVDAILKATAGTPHIFNLGHGITPQTPIAHVERMLARLRG</sequence>
<evidence type="ECO:0000256" key="9">
    <source>
        <dbReference type="RuleBase" id="RU004169"/>
    </source>
</evidence>
<protein>
    <recommendedName>
        <fullName evidence="3 7">Uroporphyrinogen decarboxylase</fullName>
        <shortName evidence="7">UPD</shortName>
        <shortName evidence="7">URO-D</shortName>
        <ecNumber evidence="3 7">4.1.1.37</ecNumber>
    </recommendedName>
</protein>
<feature type="binding site" evidence="7">
    <location>
        <begin position="77"/>
        <end position="81"/>
    </location>
    <ligand>
        <name>substrate</name>
    </ligand>
</feature>
<evidence type="ECO:0000256" key="3">
    <source>
        <dbReference type="ARBA" id="ARBA00012288"/>
    </source>
</evidence>
<comment type="caution">
    <text evidence="11">The sequence shown here is derived from an EMBL/GenBank/DDBJ whole genome shotgun (WGS) entry which is preliminary data.</text>
</comment>
<feature type="site" description="Transition state stabilizer" evidence="7">
    <location>
        <position position="127"/>
    </location>
</feature>
<keyword evidence="6 7" id="KW-0627">Porphyrin biosynthesis</keyword>
<comment type="subunit">
    <text evidence="7">Homodimer.</text>
</comment>
<dbReference type="GO" id="GO:0019353">
    <property type="term" value="P:protoporphyrinogen IX biosynthetic process from glutamate"/>
    <property type="evidence" value="ECO:0007669"/>
    <property type="project" value="TreeGrafter"/>
</dbReference>
<dbReference type="NCBIfam" id="TIGR01464">
    <property type="entry name" value="hemE"/>
    <property type="match status" value="1"/>
</dbReference>
<comment type="catalytic activity">
    <reaction evidence="7 8">
        <text>uroporphyrinogen III + 4 H(+) = coproporphyrinogen III + 4 CO2</text>
        <dbReference type="Rhea" id="RHEA:19865"/>
        <dbReference type="ChEBI" id="CHEBI:15378"/>
        <dbReference type="ChEBI" id="CHEBI:16526"/>
        <dbReference type="ChEBI" id="CHEBI:57308"/>
        <dbReference type="ChEBI" id="CHEBI:57309"/>
        <dbReference type="EC" id="4.1.1.37"/>
    </reaction>
</comment>
<dbReference type="InterPro" id="IPR038071">
    <property type="entry name" value="UROD/MetE-like_sf"/>
</dbReference>
<dbReference type="SUPFAM" id="SSF51726">
    <property type="entry name" value="UROD/MetE-like"/>
    <property type="match status" value="1"/>
</dbReference>
<feature type="binding site" evidence="7">
    <location>
        <position position="127"/>
    </location>
    <ligand>
        <name>substrate</name>
    </ligand>
</feature>
<reference evidence="11" key="2">
    <citation type="submission" date="2021-08" db="EMBL/GenBank/DDBJ databases">
        <authorList>
            <person name="Tani A."/>
            <person name="Ola A."/>
            <person name="Ogura Y."/>
            <person name="Katsura K."/>
            <person name="Hayashi T."/>
        </authorList>
    </citation>
    <scope>NUCLEOTIDE SEQUENCE</scope>
    <source>
        <strain evidence="11">JCM 32048</strain>
    </source>
</reference>
<dbReference type="PANTHER" id="PTHR21091">
    <property type="entry name" value="METHYLTETRAHYDROFOLATE:HOMOCYSTEINE METHYLTRANSFERASE RELATED"/>
    <property type="match status" value="1"/>
</dbReference>
<dbReference type="EC" id="4.1.1.37" evidence="3 7"/>
<dbReference type="Gene3D" id="3.20.20.210">
    <property type="match status" value="1"/>
</dbReference>
<dbReference type="CDD" id="cd00717">
    <property type="entry name" value="URO-D"/>
    <property type="match status" value="1"/>
</dbReference>
<comment type="caution">
    <text evidence="7">Lacks conserved residue(s) required for the propagation of feature annotation.</text>
</comment>
<dbReference type="GO" id="GO:0005829">
    <property type="term" value="C:cytosol"/>
    <property type="evidence" value="ECO:0007669"/>
    <property type="project" value="TreeGrafter"/>
</dbReference>
<comment type="similarity">
    <text evidence="2 7 9">Belongs to the uroporphyrinogen decarboxylase family.</text>
</comment>
<reference evidence="11" key="1">
    <citation type="journal article" date="2016" name="Front. Microbiol.">
        <title>Genome Sequence of the Piezophilic, Mesophilic Sulfate-Reducing Bacterium Desulfovibrio indicus J2T.</title>
        <authorList>
            <person name="Cao J."/>
            <person name="Maignien L."/>
            <person name="Shao Z."/>
            <person name="Alain K."/>
            <person name="Jebbar M."/>
        </authorList>
    </citation>
    <scope>NUCLEOTIDE SEQUENCE</scope>
    <source>
        <strain evidence="11">JCM 32048</strain>
    </source>
</reference>
<gene>
    <name evidence="7 11" type="primary">hemE</name>
    <name evidence="11" type="ORF">MPEAHAMD_1393</name>
</gene>
<evidence type="ECO:0000256" key="1">
    <source>
        <dbReference type="ARBA" id="ARBA00004804"/>
    </source>
</evidence>
<evidence type="ECO:0000259" key="10">
    <source>
        <dbReference type="PROSITE" id="PS00906"/>
    </source>
</evidence>
<feature type="binding site" evidence="7">
    <location>
        <position position="261"/>
    </location>
    <ligand>
        <name>substrate</name>
    </ligand>
</feature>
<dbReference type="PANTHER" id="PTHR21091:SF169">
    <property type="entry name" value="UROPORPHYRINOGEN DECARBOXYLASE"/>
    <property type="match status" value="1"/>
</dbReference>
<evidence type="ECO:0000256" key="7">
    <source>
        <dbReference type="HAMAP-Rule" id="MF_00218"/>
    </source>
</evidence>
<keyword evidence="4 7" id="KW-0210">Decarboxylase</keyword>
<evidence type="ECO:0000256" key="2">
    <source>
        <dbReference type="ARBA" id="ARBA00009935"/>
    </source>
</evidence>
<evidence type="ECO:0000313" key="11">
    <source>
        <dbReference type="EMBL" id="GJD61253.1"/>
    </source>
</evidence>
<dbReference type="EMBL" id="BPQJ01000005">
    <property type="protein sequence ID" value="GJD61253.1"/>
    <property type="molecule type" value="Genomic_DNA"/>
</dbReference>
<dbReference type="AlphaFoldDB" id="A0AA37M369"/>
<feature type="domain" description="Uroporphyrinogen decarboxylase (URO-D)" evidence="10">
    <location>
        <begin position="72"/>
        <end position="81"/>
    </location>
</feature>
<keyword evidence="5 7" id="KW-0456">Lyase</keyword>
<name>A0AA37M369_9HYPH</name>
<keyword evidence="12" id="KW-1185">Reference proteome</keyword>
<dbReference type="Proteomes" id="UP001055286">
    <property type="component" value="Unassembled WGS sequence"/>
</dbReference>
<comment type="pathway">
    <text evidence="1 7 8">Porphyrin-containing compound metabolism; protoporphyrin-IX biosynthesis; coproporphyrinogen-III from 5-aminolevulinate: step 4/4.</text>
</comment>
<keyword evidence="7" id="KW-0963">Cytoplasm</keyword>
<dbReference type="Pfam" id="PF01208">
    <property type="entry name" value="URO-D"/>
    <property type="match status" value="1"/>
</dbReference>
<accession>A0AA37M369</accession>
<comment type="function">
    <text evidence="7">Catalyzes the decarboxylation of four acetate groups of uroporphyrinogen-III to yield coproporphyrinogen-III.</text>
</comment>
<evidence type="ECO:0000256" key="8">
    <source>
        <dbReference type="RuleBase" id="RU000554"/>
    </source>
</evidence>
<evidence type="ECO:0000256" key="6">
    <source>
        <dbReference type="ARBA" id="ARBA00023244"/>
    </source>
</evidence>
<dbReference type="PROSITE" id="PS00906">
    <property type="entry name" value="UROD_1"/>
    <property type="match status" value="1"/>
</dbReference>
<feature type="binding site" evidence="7">
    <location>
        <position position="385"/>
    </location>
    <ligand>
        <name>substrate</name>
    </ligand>
</feature>
<proteinExistence type="inferred from homology"/>
<evidence type="ECO:0000256" key="4">
    <source>
        <dbReference type="ARBA" id="ARBA00022793"/>
    </source>
</evidence>